<gene>
    <name evidence="1" type="ORF">Bravens_01396</name>
</gene>
<evidence type="ECO:0008006" key="3">
    <source>
        <dbReference type="Google" id="ProtNLM"/>
    </source>
</evidence>
<reference evidence="1 2" key="1">
    <citation type="submission" date="2016-01" db="EMBL/GenBank/DDBJ databases">
        <title>Use of Whole Genome Sequencing to ascertain that Brevibacterium massiliense (Roux, Raoult 2009) is a later heterotypic synonym of Brevibacterium ravenspurgense (Mages 2008).</title>
        <authorList>
            <person name="Bernier A.-M."/>
            <person name="Burdz T."/>
            <person name="Huynh C."/>
            <person name="Pachecho A.L."/>
            <person name="Wiebe D."/>
            <person name="Bonner C."/>
            <person name="Bernard K."/>
        </authorList>
    </citation>
    <scope>NUCLEOTIDE SEQUENCE [LARGE SCALE GENOMIC DNA]</scope>
    <source>
        <strain evidence="1 2">CCUG56047</strain>
    </source>
</reference>
<evidence type="ECO:0000313" key="2">
    <source>
        <dbReference type="Proteomes" id="UP000243589"/>
    </source>
</evidence>
<dbReference type="EMBL" id="LQQC01000010">
    <property type="protein sequence ID" value="KXZ58349.1"/>
    <property type="molecule type" value="Genomic_DNA"/>
</dbReference>
<dbReference type="Proteomes" id="UP000243589">
    <property type="component" value="Unassembled WGS sequence"/>
</dbReference>
<organism evidence="1 2">
    <name type="scientific">Brevibacterium ravenspurgense</name>
    <dbReference type="NCBI Taxonomy" id="479117"/>
    <lineage>
        <taxon>Bacteria</taxon>
        <taxon>Bacillati</taxon>
        <taxon>Actinomycetota</taxon>
        <taxon>Actinomycetes</taxon>
        <taxon>Micrococcales</taxon>
        <taxon>Brevibacteriaceae</taxon>
        <taxon>Brevibacterium</taxon>
    </lineage>
</organism>
<accession>A0A150H8C5</accession>
<dbReference type="AlphaFoldDB" id="A0A150H8C5"/>
<protein>
    <recommendedName>
        <fullName evidence="3">ATP/GTP-binding protein</fullName>
    </recommendedName>
</protein>
<sequence length="77" mass="8647">MNSVRRSITESDGTWIVQQIRSGTPGKVYICPGCNQDLPASTPHTVAWRSGDEFGWGTGVGERRHWHTSCFNARSRR</sequence>
<evidence type="ECO:0000313" key="1">
    <source>
        <dbReference type="EMBL" id="KXZ58349.1"/>
    </source>
</evidence>
<name>A0A150H8C5_9MICO</name>
<proteinExistence type="predicted"/>
<keyword evidence="2" id="KW-1185">Reference proteome</keyword>
<dbReference type="PATRIC" id="fig|479117.4.peg.1385"/>
<comment type="caution">
    <text evidence="1">The sequence shown here is derived from an EMBL/GenBank/DDBJ whole genome shotgun (WGS) entry which is preliminary data.</text>
</comment>